<dbReference type="AlphaFoldDB" id="A0A2S0MAJ6"/>
<evidence type="ECO:0000313" key="6">
    <source>
        <dbReference type="Proteomes" id="UP000239709"/>
    </source>
</evidence>
<proteinExistence type="inferred from homology"/>
<feature type="domain" description="Dihydroneopterin aldolase/epimerase" evidence="4">
    <location>
        <begin position="315"/>
        <end position="425"/>
    </location>
</feature>
<dbReference type="Gene3D" id="3.40.50.720">
    <property type="entry name" value="NAD(P)-binding Rossmann-like Domain"/>
    <property type="match status" value="1"/>
</dbReference>
<reference evidence="5 6" key="1">
    <citation type="submission" date="2018-03" db="EMBL/GenBank/DDBJ databases">
        <title>Genome sequencing of Ottowia sp.</title>
        <authorList>
            <person name="Kim S.-J."/>
            <person name="Heo J."/>
            <person name="Kwon S.-W."/>
        </authorList>
    </citation>
    <scope>NUCLEOTIDE SEQUENCE [LARGE SCALE GENOMIC DNA]</scope>
    <source>
        <strain evidence="5 6">KADR8-3</strain>
    </source>
</reference>
<evidence type="ECO:0000259" key="4">
    <source>
        <dbReference type="SMART" id="SM00905"/>
    </source>
</evidence>
<evidence type="ECO:0000256" key="3">
    <source>
        <dbReference type="SAM" id="MobiDB-lite"/>
    </source>
</evidence>
<dbReference type="Proteomes" id="UP000239709">
    <property type="component" value="Chromosome"/>
</dbReference>
<dbReference type="InterPro" id="IPR036291">
    <property type="entry name" value="NAD(P)-bd_dom_sf"/>
</dbReference>
<dbReference type="SUPFAM" id="SSF55620">
    <property type="entry name" value="Tetrahydrobiopterin biosynthesis enzymes-like"/>
    <property type="match status" value="1"/>
</dbReference>
<gene>
    <name evidence="5" type="ORF">C6570_00095</name>
</gene>
<dbReference type="OrthoDB" id="5292672at2"/>
<keyword evidence="6" id="KW-1185">Reference proteome</keyword>
<dbReference type="GO" id="GO:0016491">
    <property type="term" value="F:oxidoreductase activity"/>
    <property type="evidence" value="ECO:0007669"/>
    <property type="project" value="UniProtKB-KW"/>
</dbReference>
<feature type="region of interest" description="Disordered" evidence="3">
    <location>
        <begin position="289"/>
        <end position="312"/>
    </location>
</feature>
<comment type="similarity">
    <text evidence="1">Belongs to the short-chain dehydrogenases/reductases (SDR) family.</text>
</comment>
<dbReference type="PRINTS" id="PR00081">
    <property type="entry name" value="GDHRDH"/>
</dbReference>
<name>A0A2S0MAJ6_9BURK</name>
<dbReference type="InterPro" id="IPR002347">
    <property type="entry name" value="SDR_fam"/>
</dbReference>
<evidence type="ECO:0000256" key="2">
    <source>
        <dbReference type="ARBA" id="ARBA00023002"/>
    </source>
</evidence>
<dbReference type="GO" id="GO:0004150">
    <property type="term" value="F:dihydroneopterin aldolase activity"/>
    <property type="evidence" value="ECO:0007669"/>
    <property type="project" value="InterPro"/>
</dbReference>
<dbReference type="EMBL" id="CP027666">
    <property type="protein sequence ID" value="AVO32836.1"/>
    <property type="molecule type" value="Genomic_DNA"/>
</dbReference>
<dbReference type="PANTHER" id="PTHR43639">
    <property type="entry name" value="OXIDOREDUCTASE, SHORT-CHAIN DEHYDROGENASE/REDUCTASE FAMILY (AFU_ORTHOLOGUE AFUA_5G02870)"/>
    <property type="match status" value="1"/>
</dbReference>
<accession>A0A2S0MAJ6</accession>
<dbReference type="InterPro" id="IPR006157">
    <property type="entry name" value="FolB_dom"/>
</dbReference>
<evidence type="ECO:0000256" key="1">
    <source>
        <dbReference type="ARBA" id="ARBA00006484"/>
    </source>
</evidence>
<evidence type="ECO:0000313" key="5">
    <source>
        <dbReference type="EMBL" id="AVO32836.1"/>
    </source>
</evidence>
<keyword evidence="2" id="KW-0560">Oxidoreductase</keyword>
<sequence>MPAFTASPHPNDLPHAPRTVLVTGAGRRLGRAIALACARAGWRVAVHYHRSRQDAIETVAGCAQWASAGAVFEADLSDQAATRSLLPRVVAELGAVHAVVNSAALFEFDDAASFTTAHLTRHMHTNTAAPVLLAQALAAHLAERDAPPASGSVVNLLDQKLFNPNPDFLSYTLSKAALQSATTLLAQALAPRVRVVGVAPGLTLTSDWLTPERFEALHQMSPLGRSSTAEDVAASVVFALGNPSITGATLLVDGGQHLLRFDRDFSMMNAAPAPVAPAIKAIENEAIPESGQAPAATDAHAGEGADGTAQGGQTLTLTGLRFDASLGILEQEKQAPQPIQVDAELNLGAQPLRPRDDEITHVLDYRKVRQIIIDECTAEHVNLLESLIGKLCERLLRLPGVLGVRVQIAKLEIFEDCEVAIRMQAGHWG</sequence>
<dbReference type="Pfam" id="PF13561">
    <property type="entry name" value="adh_short_C2"/>
    <property type="match status" value="1"/>
</dbReference>
<dbReference type="SMART" id="SM00905">
    <property type="entry name" value="FolB"/>
    <property type="match status" value="1"/>
</dbReference>
<dbReference type="Gene3D" id="3.30.1130.10">
    <property type="match status" value="1"/>
</dbReference>
<organism evidence="5 6">
    <name type="scientific">Ottowia oryzae</name>
    <dbReference type="NCBI Taxonomy" id="2109914"/>
    <lineage>
        <taxon>Bacteria</taxon>
        <taxon>Pseudomonadati</taxon>
        <taxon>Pseudomonadota</taxon>
        <taxon>Betaproteobacteria</taxon>
        <taxon>Burkholderiales</taxon>
        <taxon>Comamonadaceae</taxon>
        <taxon>Ottowia</taxon>
    </lineage>
</organism>
<dbReference type="NCBIfam" id="NF006597">
    <property type="entry name" value="PRK09134.1"/>
    <property type="match status" value="1"/>
</dbReference>
<dbReference type="Pfam" id="PF02152">
    <property type="entry name" value="FolB"/>
    <property type="match status" value="1"/>
</dbReference>
<protein>
    <submittedName>
        <fullName evidence="5">Short chain dehydrogenase</fullName>
    </submittedName>
</protein>
<dbReference type="GO" id="GO:0006760">
    <property type="term" value="P:folic acid-containing compound metabolic process"/>
    <property type="evidence" value="ECO:0007669"/>
    <property type="project" value="InterPro"/>
</dbReference>
<dbReference type="PANTHER" id="PTHR43639:SF1">
    <property type="entry name" value="SHORT-CHAIN DEHYDROGENASE_REDUCTASE FAMILY PROTEIN"/>
    <property type="match status" value="1"/>
</dbReference>
<dbReference type="InterPro" id="IPR043133">
    <property type="entry name" value="GTP-CH-I_C/QueF"/>
</dbReference>
<dbReference type="KEGG" id="otk:C6570_00095"/>
<dbReference type="SUPFAM" id="SSF51735">
    <property type="entry name" value="NAD(P)-binding Rossmann-fold domains"/>
    <property type="match status" value="1"/>
</dbReference>